<protein>
    <submittedName>
        <fullName evidence="2">SnoaL-like protein</fullName>
    </submittedName>
</protein>
<evidence type="ECO:0000313" key="2">
    <source>
        <dbReference type="EMBL" id="PRY79408.1"/>
    </source>
</evidence>
<accession>A0A2T0W2M0</accession>
<dbReference type="AlphaFoldDB" id="A0A2T0W2M0"/>
<dbReference type="Gene3D" id="3.10.450.50">
    <property type="match status" value="1"/>
</dbReference>
<sequence length="122" mass="12924">MVDATNKFFAAWSMQDPSAQAEVIEQCFAENGTYSDPRSGERLSGATAIANYVAMFSANAPGWGAEVTKSDSINNYTRAIVQFSGKGPDGQEMAQHGTYFVDTNADGQIIAIAGFVGETPAD</sequence>
<keyword evidence="3" id="KW-1185">Reference proteome</keyword>
<reference evidence="2 3" key="1">
    <citation type="submission" date="2018-03" db="EMBL/GenBank/DDBJ databases">
        <title>Genomic Encyclopedia of Archaeal and Bacterial Type Strains, Phase II (KMG-II): from individual species to whole genera.</title>
        <authorList>
            <person name="Goeker M."/>
        </authorList>
    </citation>
    <scope>NUCLEOTIDE SEQUENCE [LARGE SCALE GENOMIC DNA]</scope>
    <source>
        <strain evidence="2 3">DSM 101533</strain>
    </source>
</reference>
<dbReference type="EMBL" id="PVTP01000002">
    <property type="protein sequence ID" value="PRY79408.1"/>
    <property type="molecule type" value="Genomic_DNA"/>
</dbReference>
<dbReference type="OrthoDB" id="7658823at2"/>
<dbReference type="SUPFAM" id="SSF54427">
    <property type="entry name" value="NTF2-like"/>
    <property type="match status" value="1"/>
</dbReference>
<organism evidence="2 3">
    <name type="scientific">Yoonia maritima</name>
    <dbReference type="NCBI Taxonomy" id="1435347"/>
    <lineage>
        <taxon>Bacteria</taxon>
        <taxon>Pseudomonadati</taxon>
        <taxon>Pseudomonadota</taxon>
        <taxon>Alphaproteobacteria</taxon>
        <taxon>Rhodobacterales</taxon>
        <taxon>Paracoccaceae</taxon>
        <taxon>Yoonia</taxon>
    </lineage>
</organism>
<evidence type="ECO:0000259" key="1">
    <source>
        <dbReference type="Pfam" id="PF12680"/>
    </source>
</evidence>
<dbReference type="InterPro" id="IPR032710">
    <property type="entry name" value="NTF2-like_dom_sf"/>
</dbReference>
<dbReference type="Pfam" id="PF12680">
    <property type="entry name" value="SnoaL_2"/>
    <property type="match status" value="1"/>
</dbReference>
<proteinExistence type="predicted"/>
<evidence type="ECO:0000313" key="3">
    <source>
        <dbReference type="Proteomes" id="UP000238007"/>
    </source>
</evidence>
<feature type="domain" description="SnoaL-like" evidence="1">
    <location>
        <begin position="7"/>
        <end position="111"/>
    </location>
</feature>
<dbReference type="InterPro" id="IPR037401">
    <property type="entry name" value="SnoaL-like"/>
</dbReference>
<dbReference type="Proteomes" id="UP000238007">
    <property type="component" value="Unassembled WGS sequence"/>
</dbReference>
<name>A0A2T0W2M0_9RHOB</name>
<gene>
    <name evidence="2" type="ORF">CLV80_10251</name>
</gene>
<dbReference type="RefSeq" id="WP_106354563.1">
    <property type="nucleotide sequence ID" value="NZ_PVTP01000002.1"/>
</dbReference>
<comment type="caution">
    <text evidence="2">The sequence shown here is derived from an EMBL/GenBank/DDBJ whole genome shotgun (WGS) entry which is preliminary data.</text>
</comment>